<gene>
    <name evidence="1" type="ORF">Lalb_Chr00c29g0407771</name>
</gene>
<organism evidence="1 2">
    <name type="scientific">Lupinus albus</name>
    <name type="common">White lupine</name>
    <name type="synonym">Lupinus termis</name>
    <dbReference type="NCBI Taxonomy" id="3870"/>
    <lineage>
        <taxon>Eukaryota</taxon>
        <taxon>Viridiplantae</taxon>
        <taxon>Streptophyta</taxon>
        <taxon>Embryophyta</taxon>
        <taxon>Tracheophyta</taxon>
        <taxon>Spermatophyta</taxon>
        <taxon>Magnoliopsida</taxon>
        <taxon>eudicotyledons</taxon>
        <taxon>Gunneridae</taxon>
        <taxon>Pentapetalae</taxon>
        <taxon>rosids</taxon>
        <taxon>fabids</taxon>
        <taxon>Fabales</taxon>
        <taxon>Fabaceae</taxon>
        <taxon>Papilionoideae</taxon>
        <taxon>50 kb inversion clade</taxon>
        <taxon>genistoids sensu lato</taxon>
        <taxon>core genistoids</taxon>
        <taxon>Genisteae</taxon>
        <taxon>Lupinus</taxon>
    </lineage>
</organism>
<keyword evidence="1" id="KW-0496">Mitochondrion</keyword>
<evidence type="ECO:0000313" key="2">
    <source>
        <dbReference type="Proteomes" id="UP000447434"/>
    </source>
</evidence>
<keyword evidence="2" id="KW-1185">Reference proteome</keyword>
<dbReference type="EMBL" id="WOCE01000054">
    <property type="protein sequence ID" value="KAE9584239.1"/>
    <property type="molecule type" value="Genomic_DNA"/>
</dbReference>
<accession>A0A6A4NA16</accession>
<evidence type="ECO:0000313" key="1">
    <source>
        <dbReference type="EMBL" id="KAE9584239.1"/>
    </source>
</evidence>
<dbReference type="Proteomes" id="UP000447434">
    <property type="component" value="Unassembled WGS sequence"/>
</dbReference>
<sequence>MLLLLSPFYWSGVKVSPMLAFRSILSPGPEMPPFPGFPNKAHRSPGWAF</sequence>
<proteinExistence type="predicted"/>
<name>A0A6A4NA16_LUPAL</name>
<protein>
    <submittedName>
        <fullName evidence="1">Uncharacterized protein</fullName>
    </submittedName>
</protein>
<dbReference type="AlphaFoldDB" id="A0A6A4NA16"/>
<reference evidence="2" key="1">
    <citation type="journal article" date="2020" name="Nat. Commun.">
        <title>Genome sequence of the cluster root forming white lupin.</title>
        <authorList>
            <person name="Hufnagel B."/>
            <person name="Marques A."/>
            <person name="Soriano A."/>
            <person name="Marques L."/>
            <person name="Divol F."/>
            <person name="Doumas P."/>
            <person name="Sallet E."/>
            <person name="Mancinotti D."/>
            <person name="Carrere S."/>
            <person name="Marande W."/>
            <person name="Arribat S."/>
            <person name="Keller J."/>
            <person name="Huneau C."/>
            <person name="Blein T."/>
            <person name="Aime D."/>
            <person name="Laguerre M."/>
            <person name="Taylor J."/>
            <person name="Schubert V."/>
            <person name="Nelson M."/>
            <person name="Geu-Flores F."/>
            <person name="Crespi M."/>
            <person name="Gallardo-Guerrero K."/>
            <person name="Delaux P.-M."/>
            <person name="Salse J."/>
            <person name="Berges H."/>
            <person name="Guyot R."/>
            <person name="Gouzy J."/>
            <person name="Peret B."/>
        </authorList>
    </citation>
    <scope>NUCLEOTIDE SEQUENCE [LARGE SCALE GENOMIC DNA]</scope>
    <source>
        <strain evidence="2">cv. Amiga</strain>
    </source>
</reference>
<comment type="caution">
    <text evidence="1">The sequence shown here is derived from an EMBL/GenBank/DDBJ whole genome shotgun (WGS) entry which is preliminary data.</text>
</comment>
<geneLocation type="mitochondrion" evidence="1"/>